<reference evidence="1 2" key="1">
    <citation type="submission" date="2020-07" db="EMBL/GenBank/DDBJ databases">
        <title>Complete genome sequence of Mycolicibacterium litorale like strain isolated from cardiac implantable electronic device infection.</title>
        <authorList>
            <person name="Fukano H."/>
            <person name="Miyama H."/>
            <person name="Hoshino Y."/>
        </authorList>
    </citation>
    <scope>NUCLEOTIDE SEQUENCE [LARGE SCALE GENOMIC DNA]</scope>
    <source>
        <strain evidence="1 2">NIIDNTM18</strain>
    </source>
</reference>
<sequence length="63" mass="7157">MNSRRPKPPDRKWITGWVDYERQQAGVDEALDFLPVVSQRRLSGKSPMGGELMQAELKKACTP</sequence>
<dbReference type="Proteomes" id="UP000515734">
    <property type="component" value="Chromosome"/>
</dbReference>
<gene>
    <name evidence="1" type="ORF">NIIDNTM18_41950</name>
</gene>
<name>A0A6S6PBC3_9MYCO</name>
<evidence type="ECO:0000313" key="2">
    <source>
        <dbReference type="Proteomes" id="UP000515734"/>
    </source>
</evidence>
<dbReference type="EMBL" id="AP023287">
    <property type="protein sequence ID" value="BCI54917.1"/>
    <property type="molecule type" value="Genomic_DNA"/>
</dbReference>
<accession>A0A6S6PBC3</accession>
<proteinExistence type="predicted"/>
<organism evidence="1 2">
    <name type="scientific">Mycolicibacterium litorale</name>
    <dbReference type="NCBI Taxonomy" id="758802"/>
    <lineage>
        <taxon>Bacteria</taxon>
        <taxon>Bacillati</taxon>
        <taxon>Actinomycetota</taxon>
        <taxon>Actinomycetes</taxon>
        <taxon>Mycobacteriales</taxon>
        <taxon>Mycobacteriaceae</taxon>
        <taxon>Mycolicibacterium</taxon>
    </lineage>
</organism>
<dbReference type="AlphaFoldDB" id="A0A6S6PBC3"/>
<protein>
    <submittedName>
        <fullName evidence="1">Uncharacterized protein</fullName>
    </submittedName>
</protein>
<evidence type="ECO:0000313" key="1">
    <source>
        <dbReference type="EMBL" id="BCI54917.1"/>
    </source>
</evidence>